<gene>
    <name evidence="2" type="ORF">A8990_13956</name>
</gene>
<feature type="region of interest" description="Disordered" evidence="1">
    <location>
        <begin position="43"/>
        <end position="68"/>
    </location>
</feature>
<dbReference type="Proteomes" id="UP000256304">
    <property type="component" value="Unassembled WGS sequence"/>
</dbReference>
<reference evidence="2 3" key="1">
    <citation type="submission" date="2018-08" db="EMBL/GenBank/DDBJ databases">
        <title>Genomic Encyclopedia of Type Strains, Phase III (KMG-III): the genomes of soil and plant-associated and newly described type strains.</title>
        <authorList>
            <person name="Whitman W."/>
        </authorList>
    </citation>
    <scope>NUCLEOTIDE SEQUENCE [LARGE SCALE GENOMIC DNA]</scope>
    <source>
        <strain evidence="2 3">CGMCC 1.10966</strain>
    </source>
</reference>
<sequence length="68" mass="7490">MKRATLLRQLDAPEFQDIRPTVLGELKALEAVIDEYAQHFEIHELESSPSEPPPPPIPPAEAGDEGDS</sequence>
<protein>
    <submittedName>
        <fullName evidence="2">Uncharacterized protein</fullName>
    </submittedName>
</protein>
<evidence type="ECO:0000313" key="2">
    <source>
        <dbReference type="EMBL" id="REE68067.1"/>
    </source>
</evidence>
<proteinExistence type="predicted"/>
<evidence type="ECO:0000313" key="3">
    <source>
        <dbReference type="Proteomes" id="UP000256304"/>
    </source>
</evidence>
<dbReference type="EMBL" id="QTTN01000039">
    <property type="protein sequence ID" value="REE68067.1"/>
    <property type="molecule type" value="Genomic_DNA"/>
</dbReference>
<comment type="caution">
    <text evidence="2">The sequence shown here is derived from an EMBL/GenBank/DDBJ whole genome shotgun (WGS) entry which is preliminary data.</text>
</comment>
<dbReference type="AlphaFoldDB" id="A0A3D9QVD9"/>
<evidence type="ECO:0000256" key="1">
    <source>
        <dbReference type="SAM" id="MobiDB-lite"/>
    </source>
</evidence>
<keyword evidence="3" id="KW-1185">Reference proteome</keyword>
<organism evidence="2 3">
    <name type="scientific">Paenibacillus taihuensis</name>
    <dbReference type="NCBI Taxonomy" id="1156355"/>
    <lineage>
        <taxon>Bacteria</taxon>
        <taxon>Bacillati</taxon>
        <taxon>Bacillota</taxon>
        <taxon>Bacilli</taxon>
        <taxon>Bacillales</taxon>
        <taxon>Paenibacillaceae</taxon>
        <taxon>Paenibacillus</taxon>
    </lineage>
</organism>
<name>A0A3D9QVD9_9BACL</name>
<feature type="compositionally biased region" description="Pro residues" evidence="1">
    <location>
        <begin position="50"/>
        <end position="59"/>
    </location>
</feature>
<accession>A0A3D9QVD9</accession>